<sequence>MVDAERKRQLIDVMITDVSLEDIGNGENNRNHARMEEDVTDANKKGGTSRSISQLSWSRQIVSNYGIHDLGFKVYRFTWTNGGQNLENTKCHLNMGLATSEFATKIPLPKLSTSLGLGLIILSFVLTYRTLWCAIKIIRSNYLDLKRFRLRKYM</sequence>
<evidence type="ECO:0000313" key="4">
    <source>
        <dbReference type="Proteomes" id="UP001157006"/>
    </source>
</evidence>
<evidence type="ECO:0000256" key="1">
    <source>
        <dbReference type="SAM" id="MobiDB-lite"/>
    </source>
</evidence>
<dbReference type="AlphaFoldDB" id="A0AAV0ZF47"/>
<feature type="region of interest" description="Disordered" evidence="1">
    <location>
        <begin position="25"/>
        <end position="48"/>
    </location>
</feature>
<dbReference type="EMBL" id="OX451737">
    <property type="protein sequence ID" value="CAI8597245.1"/>
    <property type="molecule type" value="Genomic_DNA"/>
</dbReference>
<gene>
    <name evidence="3" type="ORF">VFH_II072640</name>
</gene>
<keyword evidence="4" id="KW-1185">Reference proteome</keyword>
<name>A0AAV0ZF47_VICFA</name>
<accession>A0AAV0ZF47</accession>
<keyword evidence="2" id="KW-1133">Transmembrane helix</keyword>
<feature type="transmembrane region" description="Helical" evidence="2">
    <location>
        <begin position="115"/>
        <end position="138"/>
    </location>
</feature>
<proteinExistence type="predicted"/>
<keyword evidence="2" id="KW-0472">Membrane</keyword>
<protein>
    <submittedName>
        <fullName evidence="3">Uncharacterized protein</fullName>
    </submittedName>
</protein>
<evidence type="ECO:0000313" key="3">
    <source>
        <dbReference type="EMBL" id="CAI8597245.1"/>
    </source>
</evidence>
<evidence type="ECO:0000256" key="2">
    <source>
        <dbReference type="SAM" id="Phobius"/>
    </source>
</evidence>
<feature type="compositionally biased region" description="Basic and acidic residues" evidence="1">
    <location>
        <begin position="29"/>
        <end position="44"/>
    </location>
</feature>
<keyword evidence="2" id="KW-0812">Transmembrane</keyword>
<reference evidence="3 4" key="1">
    <citation type="submission" date="2023-01" db="EMBL/GenBank/DDBJ databases">
        <authorList>
            <person name="Kreplak J."/>
        </authorList>
    </citation>
    <scope>NUCLEOTIDE SEQUENCE [LARGE SCALE GENOMIC DNA]</scope>
</reference>
<organism evidence="3 4">
    <name type="scientific">Vicia faba</name>
    <name type="common">Broad bean</name>
    <name type="synonym">Faba vulgaris</name>
    <dbReference type="NCBI Taxonomy" id="3906"/>
    <lineage>
        <taxon>Eukaryota</taxon>
        <taxon>Viridiplantae</taxon>
        <taxon>Streptophyta</taxon>
        <taxon>Embryophyta</taxon>
        <taxon>Tracheophyta</taxon>
        <taxon>Spermatophyta</taxon>
        <taxon>Magnoliopsida</taxon>
        <taxon>eudicotyledons</taxon>
        <taxon>Gunneridae</taxon>
        <taxon>Pentapetalae</taxon>
        <taxon>rosids</taxon>
        <taxon>fabids</taxon>
        <taxon>Fabales</taxon>
        <taxon>Fabaceae</taxon>
        <taxon>Papilionoideae</taxon>
        <taxon>50 kb inversion clade</taxon>
        <taxon>NPAAA clade</taxon>
        <taxon>Hologalegina</taxon>
        <taxon>IRL clade</taxon>
        <taxon>Fabeae</taxon>
        <taxon>Vicia</taxon>
    </lineage>
</organism>
<dbReference type="Proteomes" id="UP001157006">
    <property type="component" value="Chromosome 2"/>
</dbReference>